<dbReference type="InterPro" id="IPR036852">
    <property type="entry name" value="Peptidase_S8/S53_dom_sf"/>
</dbReference>
<sequence>MLFPPTNQHGPLARCIVVKFHDQQAPLIYTDQNFQGYVVQPLFNSVDPDQLVGLVQQAQQTNPEYQAPNFLAFFAIDVEPDQDPFAIIEEINQWAELEYAYVESPPAPVPTDANPRRARQTYLNPPSSTGPTIGGIDAEAAWKVLEHAGKAITIVDIEKSWQLEHPDLLQHGSSPITILPSLLHCDMHDPACADHGTNVLGVLVAQNNTEGGVGIAHDAAAAVISPWQKPSNGTNQPSWNIANAIVAASNYLTTLELSGNLILLELQIYQDLAGGPYTNTPNQPGRLLPVELEPANFEAIRLASELGIIVIEAAGNGASDLATCWDTVGTYQIEPETARYRDSGAILVGAVYSRDPNKATRTASSNYGQRVNCFAWGNGVFTTNASGYSLSFGGTSAAAAIIAGAAILAQAIGEQLRQARFSPEELRRLLTHPDACTYSAQPQHDRVGVMPDLGRIIGLLQV</sequence>
<evidence type="ECO:0000256" key="3">
    <source>
        <dbReference type="ARBA" id="ARBA00022825"/>
    </source>
</evidence>
<dbReference type="Gene3D" id="3.40.50.200">
    <property type="entry name" value="Peptidase S8/S53 domain"/>
    <property type="match status" value="1"/>
</dbReference>
<dbReference type="InterPro" id="IPR000209">
    <property type="entry name" value="Peptidase_S8/S53_dom"/>
</dbReference>
<comment type="similarity">
    <text evidence="4">Belongs to the peptidase S8 family.</text>
</comment>
<keyword evidence="7" id="KW-1185">Reference proteome</keyword>
<proteinExistence type="inferred from homology"/>
<dbReference type="GO" id="GO:0006508">
    <property type="term" value="P:proteolysis"/>
    <property type="evidence" value="ECO:0007669"/>
    <property type="project" value="UniProtKB-KW"/>
</dbReference>
<feature type="domain" description="Peptidase S8/S53" evidence="5">
    <location>
        <begin position="191"/>
        <end position="432"/>
    </location>
</feature>
<dbReference type="InParanoid" id="A9AX49"/>
<dbReference type="EMBL" id="CP000875">
    <property type="protein sequence ID" value="ABX04857.1"/>
    <property type="molecule type" value="Genomic_DNA"/>
</dbReference>
<reference evidence="6 7" key="1">
    <citation type="journal article" date="2011" name="Stand. Genomic Sci.">
        <title>Complete genome sequence of the filamentous gliding predatory bacterium Herpetosiphon aurantiacus type strain (114-95(T)).</title>
        <authorList>
            <person name="Kiss H."/>
            <person name="Nett M."/>
            <person name="Domin N."/>
            <person name="Martin K."/>
            <person name="Maresca J.A."/>
            <person name="Copeland A."/>
            <person name="Lapidus A."/>
            <person name="Lucas S."/>
            <person name="Berry K.W."/>
            <person name="Glavina Del Rio T."/>
            <person name="Dalin E."/>
            <person name="Tice H."/>
            <person name="Pitluck S."/>
            <person name="Richardson P."/>
            <person name="Bruce D."/>
            <person name="Goodwin L."/>
            <person name="Han C."/>
            <person name="Detter J.C."/>
            <person name="Schmutz J."/>
            <person name="Brettin T."/>
            <person name="Land M."/>
            <person name="Hauser L."/>
            <person name="Kyrpides N.C."/>
            <person name="Ivanova N."/>
            <person name="Goker M."/>
            <person name="Woyke T."/>
            <person name="Klenk H.P."/>
            <person name="Bryant D.A."/>
        </authorList>
    </citation>
    <scope>NUCLEOTIDE SEQUENCE [LARGE SCALE GENOMIC DNA]</scope>
    <source>
        <strain evidence="7">ATCC 23779 / DSM 785 / 114-95</strain>
    </source>
</reference>
<dbReference type="HOGENOM" id="CLU_591566_0_0_0"/>
<keyword evidence="3" id="KW-0720">Serine protease</keyword>
<evidence type="ECO:0000259" key="5">
    <source>
        <dbReference type="Pfam" id="PF00082"/>
    </source>
</evidence>
<dbReference type="KEGG" id="hau:Haur_2217"/>
<dbReference type="InterPro" id="IPR034073">
    <property type="entry name" value="Subtilisin_DY-like_dom"/>
</dbReference>
<name>A9AX49_HERA2</name>
<evidence type="ECO:0000313" key="6">
    <source>
        <dbReference type="EMBL" id="ABX04857.1"/>
    </source>
</evidence>
<keyword evidence="2" id="KW-0378">Hydrolase</keyword>
<dbReference type="eggNOG" id="COG1404">
    <property type="taxonomic scope" value="Bacteria"/>
</dbReference>
<dbReference type="InterPro" id="IPR015500">
    <property type="entry name" value="Peptidase_S8_subtilisin-rel"/>
</dbReference>
<dbReference type="PRINTS" id="PR00723">
    <property type="entry name" value="SUBTILISIN"/>
</dbReference>
<dbReference type="AlphaFoldDB" id="A9AX49"/>
<dbReference type="SUPFAM" id="SSF52743">
    <property type="entry name" value="Subtilisin-like"/>
    <property type="match status" value="1"/>
</dbReference>
<dbReference type="CDD" id="cd04843">
    <property type="entry name" value="Peptidases_S8_11"/>
    <property type="match status" value="1"/>
</dbReference>
<dbReference type="Pfam" id="PF00082">
    <property type="entry name" value="Peptidase_S8"/>
    <property type="match status" value="1"/>
</dbReference>
<dbReference type="BioCyc" id="HAUR316274:GHYA-2245-MONOMER"/>
<gene>
    <name evidence="6" type="ordered locus">Haur_2217</name>
</gene>
<evidence type="ECO:0000256" key="4">
    <source>
        <dbReference type="PROSITE-ProRule" id="PRU01240"/>
    </source>
</evidence>
<accession>A9AX49</accession>
<evidence type="ECO:0000256" key="1">
    <source>
        <dbReference type="ARBA" id="ARBA00022670"/>
    </source>
</evidence>
<comment type="caution">
    <text evidence="4">Lacks conserved residue(s) required for the propagation of feature annotation.</text>
</comment>
<keyword evidence="1" id="KW-0645">Protease</keyword>
<dbReference type="Proteomes" id="UP000000787">
    <property type="component" value="Chromosome"/>
</dbReference>
<evidence type="ECO:0000256" key="2">
    <source>
        <dbReference type="ARBA" id="ARBA00022801"/>
    </source>
</evidence>
<protein>
    <submittedName>
        <fullName evidence="6">Peptidase S8 and S53 subtilisin kexin sedolisin</fullName>
    </submittedName>
</protein>
<dbReference type="STRING" id="316274.Haur_2217"/>
<dbReference type="GO" id="GO:0004252">
    <property type="term" value="F:serine-type endopeptidase activity"/>
    <property type="evidence" value="ECO:0007669"/>
    <property type="project" value="InterPro"/>
</dbReference>
<dbReference type="PROSITE" id="PS51892">
    <property type="entry name" value="SUBTILASE"/>
    <property type="match status" value="1"/>
</dbReference>
<organism evidence="6 7">
    <name type="scientific">Herpetosiphon aurantiacus (strain ATCC 23779 / DSM 785 / 114-95)</name>
    <dbReference type="NCBI Taxonomy" id="316274"/>
    <lineage>
        <taxon>Bacteria</taxon>
        <taxon>Bacillati</taxon>
        <taxon>Chloroflexota</taxon>
        <taxon>Chloroflexia</taxon>
        <taxon>Herpetosiphonales</taxon>
        <taxon>Herpetosiphonaceae</taxon>
        <taxon>Herpetosiphon</taxon>
    </lineage>
</organism>
<evidence type="ECO:0000313" key="7">
    <source>
        <dbReference type="Proteomes" id="UP000000787"/>
    </source>
</evidence>